<evidence type="ECO:0000313" key="3">
    <source>
        <dbReference type="Proteomes" id="UP000189670"/>
    </source>
</evidence>
<accession>A0A1V1P9U4</accession>
<organism evidence="2 3">
    <name type="scientific">Candidatus Magnetoglobus multicellularis str. Araruama</name>
    <dbReference type="NCBI Taxonomy" id="890399"/>
    <lineage>
        <taxon>Bacteria</taxon>
        <taxon>Pseudomonadati</taxon>
        <taxon>Thermodesulfobacteriota</taxon>
        <taxon>Desulfobacteria</taxon>
        <taxon>Desulfobacterales</taxon>
        <taxon>Desulfobacteraceae</taxon>
        <taxon>Candidatus Magnetoglobus</taxon>
    </lineage>
</organism>
<dbReference type="NCBIfam" id="TIGR03798">
    <property type="entry name" value="leader_Nif11"/>
    <property type="match status" value="1"/>
</dbReference>
<dbReference type="EMBL" id="ATBP01000254">
    <property type="protein sequence ID" value="ETR71558.1"/>
    <property type="molecule type" value="Genomic_DNA"/>
</dbReference>
<feature type="domain" description="Nif11" evidence="1">
    <location>
        <begin position="1"/>
        <end position="53"/>
    </location>
</feature>
<protein>
    <recommendedName>
        <fullName evidence="1">Nif11 domain-containing protein</fullName>
    </recommendedName>
</protein>
<dbReference type="Proteomes" id="UP000189670">
    <property type="component" value="Unassembled WGS sequence"/>
</dbReference>
<proteinExistence type="predicted"/>
<reference evidence="3" key="1">
    <citation type="submission" date="2012-11" db="EMBL/GenBank/DDBJ databases">
        <authorList>
            <person name="Lucero-Rivera Y.E."/>
            <person name="Tovar-Ramirez D."/>
        </authorList>
    </citation>
    <scope>NUCLEOTIDE SEQUENCE [LARGE SCALE GENOMIC DNA]</scope>
    <source>
        <strain evidence="3">Araruama</strain>
    </source>
</reference>
<dbReference type="InterPro" id="IPR022516">
    <property type="entry name" value="CHP03798_Ocin"/>
</dbReference>
<dbReference type="Pfam" id="PF07862">
    <property type="entry name" value="Nif11"/>
    <property type="match status" value="1"/>
</dbReference>
<sequence length="83" mass="9416">MSITAIEEFVEKANQDSSIQDKIKSFTGIPEESYRKLINLANELGFDFTVQEWKAFPKCNIPGKSPHGFINDWASGIIVPWLK</sequence>
<dbReference type="AlphaFoldDB" id="A0A1V1P9U4"/>
<dbReference type="InterPro" id="IPR012903">
    <property type="entry name" value="Nif11"/>
</dbReference>
<evidence type="ECO:0000259" key="1">
    <source>
        <dbReference type="Pfam" id="PF07862"/>
    </source>
</evidence>
<name>A0A1V1P9U4_9BACT</name>
<evidence type="ECO:0000313" key="2">
    <source>
        <dbReference type="EMBL" id="ETR71558.1"/>
    </source>
</evidence>
<gene>
    <name evidence="2" type="ORF">OMM_08055</name>
</gene>
<comment type="caution">
    <text evidence="2">The sequence shown here is derived from an EMBL/GenBank/DDBJ whole genome shotgun (WGS) entry which is preliminary data.</text>
</comment>